<evidence type="ECO:0000256" key="3">
    <source>
        <dbReference type="ARBA" id="ARBA00023002"/>
    </source>
</evidence>
<keyword evidence="7" id="KW-1133">Transmembrane helix</keyword>
<evidence type="ECO:0000256" key="7">
    <source>
        <dbReference type="SAM" id="Phobius"/>
    </source>
</evidence>
<proteinExistence type="inferred from homology"/>
<dbReference type="HOGENOM" id="CLU_001570_14_2_1"/>
<evidence type="ECO:0000256" key="2">
    <source>
        <dbReference type="ARBA" id="ARBA00022723"/>
    </source>
</evidence>
<name>A0A0D1YLD1_9EURO</name>
<dbReference type="OrthoDB" id="1470350at2759"/>
<dbReference type="PANTHER" id="PTHR24305:SF164">
    <property type="entry name" value="P450, PUTATIVE (EUROFUNG)-RELATED"/>
    <property type="match status" value="1"/>
</dbReference>
<feature type="binding site" description="axial binding residue" evidence="5">
    <location>
        <position position="447"/>
    </location>
    <ligand>
        <name>heme</name>
        <dbReference type="ChEBI" id="CHEBI:30413"/>
    </ligand>
    <ligandPart>
        <name>Fe</name>
        <dbReference type="ChEBI" id="CHEBI:18248"/>
    </ligandPart>
</feature>
<dbReference type="PRINTS" id="PR00385">
    <property type="entry name" value="P450"/>
</dbReference>
<dbReference type="PRINTS" id="PR00463">
    <property type="entry name" value="EP450I"/>
</dbReference>
<dbReference type="PROSITE" id="PS00086">
    <property type="entry name" value="CYTOCHROME_P450"/>
    <property type="match status" value="1"/>
</dbReference>
<dbReference type="Gene3D" id="1.10.630.10">
    <property type="entry name" value="Cytochrome P450"/>
    <property type="match status" value="1"/>
</dbReference>
<evidence type="ECO:0000313" key="8">
    <source>
        <dbReference type="EMBL" id="KIV83637.1"/>
    </source>
</evidence>
<dbReference type="GO" id="GO:0004497">
    <property type="term" value="F:monooxygenase activity"/>
    <property type="evidence" value="ECO:0007669"/>
    <property type="project" value="UniProtKB-KW"/>
</dbReference>
<dbReference type="GO" id="GO:0005506">
    <property type="term" value="F:iron ion binding"/>
    <property type="evidence" value="ECO:0007669"/>
    <property type="project" value="InterPro"/>
</dbReference>
<keyword evidence="3 6" id="KW-0560">Oxidoreductase</keyword>
<gene>
    <name evidence="8" type="ORF">PV11_05643</name>
</gene>
<protein>
    <submittedName>
        <fullName evidence="8">Uncharacterized protein</fullName>
    </submittedName>
</protein>
<evidence type="ECO:0000256" key="5">
    <source>
        <dbReference type="PIRSR" id="PIRSR602401-1"/>
    </source>
</evidence>
<dbReference type="InterPro" id="IPR036396">
    <property type="entry name" value="Cyt_P450_sf"/>
</dbReference>
<dbReference type="EMBL" id="KN846952">
    <property type="protein sequence ID" value="KIV83637.1"/>
    <property type="molecule type" value="Genomic_DNA"/>
</dbReference>
<dbReference type="GO" id="GO:0020037">
    <property type="term" value="F:heme binding"/>
    <property type="evidence" value="ECO:0007669"/>
    <property type="project" value="InterPro"/>
</dbReference>
<dbReference type="InterPro" id="IPR017972">
    <property type="entry name" value="Cyt_P450_CS"/>
</dbReference>
<dbReference type="InterPro" id="IPR002401">
    <property type="entry name" value="Cyt_P450_E_grp-I"/>
</dbReference>
<sequence>MALDDSTSTAKLEPSRRLWLLFFGFAAFSVLYVIVKTIYNLYFHPLSRYPGPFLARISRLWSRIGNFHGCKSERIHAAHEEYGPIVRVGPNELSFANPVAVRNIYTSKSFVKEETFYRAKRIFHENHLFSFRNAEAHNQRRKLLARGFSQAAINQFEPNLITKIQTLLSQWEQLSRSSSEPINVYPWAHWLGFDTVYHLMFDEDPGSVKAGRPDPIMRYIRAWRPTFIYKEFMPQLEQWGPYVPGRVGGYFRDVQTWKKIATNVVGKVRVNGTKTPFLSNVLSNHDAYIGRPLNDSELAEECMGGMFGGSGTTANTFVYILWGCLRHPDVVRKLKQELKSAFPERHTVPDNVTCSNLPYLQAVINETLRRYPTIVATLPRTAAEDVVVAGQHLPKGTIVGTQNYTIHRWASAFPDAENFDPDRWLSKENDEERKLAYTPFSVGPRRCIGMNLAEMELNLLTACFFLRFDATIDPLMTEEDMRLYDTFNAGPAGAKLLVHLKVVKD</sequence>
<keyword evidence="7" id="KW-0472">Membrane</keyword>
<dbReference type="InterPro" id="IPR001128">
    <property type="entry name" value="Cyt_P450"/>
</dbReference>
<keyword evidence="5 6" id="KW-0349">Heme</keyword>
<evidence type="ECO:0000256" key="1">
    <source>
        <dbReference type="ARBA" id="ARBA00001971"/>
    </source>
</evidence>
<dbReference type="PANTHER" id="PTHR24305">
    <property type="entry name" value="CYTOCHROME P450"/>
    <property type="match status" value="1"/>
</dbReference>
<organism evidence="8 9">
    <name type="scientific">Exophiala sideris</name>
    <dbReference type="NCBI Taxonomy" id="1016849"/>
    <lineage>
        <taxon>Eukaryota</taxon>
        <taxon>Fungi</taxon>
        <taxon>Dikarya</taxon>
        <taxon>Ascomycota</taxon>
        <taxon>Pezizomycotina</taxon>
        <taxon>Eurotiomycetes</taxon>
        <taxon>Chaetothyriomycetidae</taxon>
        <taxon>Chaetothyriales</taxon>
        <taxon>Herpotrichiellaceae</taxon>
        <taxon>Exophiala</taxon>
    </lineage>
</organism>
<dbReference type="GO" id="GO:0016705">
    <property type="term" value="F:oxidoreductase activity, acting on paired donors, with incorporation or reduction of molecular oxygen"/>
    <property type="evidence" value="ECO:0007669"/>
    <property type="project" value="InterPro"/>
</dbReference>
<comment type="cofactor">
    <cofactor evidence="1 5">
        <name>heme</name>
        <dbReference type="ChEBI" id="CHEBI:30413"/>
    </cofactor>
</comment>
<keyword evidence="2 5" id="KW-0479">Metal-binding</keyword>
<reference evidence="8 9" key="1">
    <citation type="submission" date="2015-01" db="EMBL/GenBank/DDBJ databases">
        <title>The Genome Sequence of Exophiala sideris CBS121828.</title>
        <authorList>
            <consortium name="The Broad Institute Genomics Platform"/>
            <person name="Cuomo C."/>
            <person name="de Hoog S."/>
            <person name="Gorbushina A."/>
            <person name="Stielow B."/>
            <person name="Teixiera M."/>
            <person name="Abouelleil A."/>
            <person name="Chapman S.B."/>
            <person name="Priest M."/>
            <person name="Young S.K."/>
            <person name="Wortman J."/>
            <person name="Nusbaum C."/>
            <person name="Birren B."/>
        </authorList>
    </citation>
    <scope>NUCLEOTIDE SEQUENCE [LARGE SCALE GENOMIC DNA]</scope>
    <source>
        <strain evidence="8 9">CBS 121828</strain>
    </source>
</reference>
<dbReference type="SUPFAM" id="SSF48264">
    <property type="entry name" value="Cytochrome P450"/>
    <property type="match status" value="1"/>
</dbReference>
<dbReference type="STRING" id="1016849.A0A0D1YLD1"/>
<dbReference type="InterPro" id="IPR050121">
    <property type="entry name" value="Cytochrome_P450_monoxygenase"/>
</dbReference>
<evidence type="ECO:0000256" key="6">
    <source>
        <dbReference type="RuleBase" id="RU000461"/>
    </source>
</evidence>
<keyword evidence="6" id="KW-0503">Monooxygenase</keyword>
<feature type="transmembrane region" description="Helical" evidence="7">
    <location>
        <begin position="18"/>
        <end position="39"/>
    </location>
</feature>
<keyword evidence="7" id="KW-0812">Transmembrane</keyword>
<dbReference type="Pfam" id="PF00067">
    <property type="entry name" value="p450"/>
    <property type="match status" value="1"/>
</dbReference>
<accession>A0A0D1YLD1</accession>
<dbReference type="Proteomes" id="UP000053599">
    <property type="component" value="Unassembled WGS sequence"/>
</dbReference>
<evidence type="ECO:0000313" key="9">
    <source>
        <dbReference type="Proteomes" id="UP000053599"/>
    </source>
</evidence>
<evidence type="ECO:0000256" key="4">
    <source>
        <dbReference type="ARBA" id="ARBA00023004"/>
    </source>
</evidence>
<keyword evidence="4 5" id="KW-0408">Iron</keyword>
<dbReference type="AlphaFoldDB" id="A0A0D1YLD1"/>
<comment type="similarity">
    <text evidence="6">Belongs to the cytochrome P450 family.</text>
</comment>